<sequence length="251" mass="29434">MKELEYWIEKDEINELYTAKYWNDIENEKTKEWYIEDENDSKVLDYLKRSGLYEEFEIALHHADIKGKVLDVAAGVCWTSAILSLFDSVDEIDALEFSLHRIDTLAPRVIGSLNGKKEKINRIVGSFYDIKREDNYYDTIVLSSSYHHAEFPLKLFHECDRVLKPNGTIIIVGENIISYKRVIGRFIKNLFQFQYKLDVCSDKYNVNDDPLGDHYYTKCDYRFTFASYGYQYKEIKSNIRGSIAYIGVKGK</sequence>
<dbReference type="AlphaFoldDB" id="A0A1W1D4E9"/>
<dbReference type="Gene3D" id="3.40.50.150">
    <property type="entry name" value="Vaccinia Virus protein VP39"/>
    <property type="match status" value="1"/>
</dbReference>
<evidence type="ECO:0000313" key="2">
    <source>
        <dbReference type="EMBL" id="SFV75458.1"/>
    </source>
</evidence>
<accession>A0A1W1D4E9</accession>
<dbReference type="InterPro" id="IPR013216">
    <property type="entry name" value="Methyltransf_11"/>
</dbReference>
<organism evidence="2">
    <name type="scientific">hydrothermal vent metagenome</name>
    <dbReference type="NCBI Taxonomy" id="652676"/>
    <lineage>
        <taxon>unclassified sequences</taxon>
        <taxon>metagenomes</taxon>
        <taxon>ecological metagenomes</taxon>
    </lineage>
</organism>
<dbReference type="InterPro" id="IPR029063">
    <property type="entry name" value="SAM-dependent_MTases_sf"/>
</dbReference>
<name>A0A1W1D4E9_9ZZZZ</name>
<gene>
    <name evidence="2" type="ORF">MNB_SM-3-1091</name>
</gene>
<dbReference type="GO" id="GO:0008757">
    <property type="term" value="F:S-adenosylmethionine-dependent methyltransferase activity"/>
    <property type="evidence" value="ECO:0007669"/>
    <property type="project" value="InterPro"/>
</dbReference>
<proteinExistence type="predicted"/>
<reference evidence="2" key="1">
    <citation type="submission" date="2016-10" db="EMBL/GenBank/DDBJ databases">
        <authorList>
            <person name="de Groot N.N."/>
        </authorList>
    </citation>
    <scope>NUCLEOTIDE SEQUENCE</scope>
</reference>
<dbReference type="CDD" id="cd02440">
    <property type="entry name" value="AdoMet_MTases"/>
    <property type="match status" value="1"/>
</dbReference>
<dbReference type="Pfam" id="PF08241">
    <property type="entry name" value="Methyltransf_11"/>
    <property type="match status" value="1"/>
</dbReference>
<evidence type="ECO:0000259" key="1">
    <source>
        <dbReference type="Pfam" id="PF08241"/>
    </source>
</evidence>
<feature type="domain" description="Methyltransferase type 11" evidence="1">
    <location>
        <begin position="70"/>
        <end position="171"/>
    </location>
</feature>
<protein>
    <recommendedName>
        <fullName evidence="1">Methyltransferase type 11 domain-containing protein</fullName>
    </recommendedName>
</protein>
<dbReference type="SUPFAM" id="SSF53335">
    <property type="entry name" value="S-adenosyl-L-methionine-dependent methyltransferases"/>
    <property type="match status" value="1"/>
</dbReference>
<dbReference type="EMBL" id="FPHP01000039">
    <property type="protein sequence ID" value="SFV75458.1"/>
    <property type="molecule type" value="Genomic_DNA"/>
</dbReference>